<evidence type="ECO:0000313" key="3">
    <source>
        <dbReference type="EMBL" id="KZC10161.1"/>
    </source>
</evidence>
<feature type="transmembrane region" description="Helical" evidence="2">
    <location>
        <begin position="121"/>
        <end position="140"/>
    </location>
</feature>
<dbReference type="EMBL" id="KQ434886">
    <property type="protein sequence ID" value="KZC10161.1"/>
    <property type="molecule type" value="Genomic_DNA"/>
</dbReference>
<evidence type="ECO:0000256" key="2">
    <source>
        <dbReference type="SAM" id="Phobius"/>
    </source>
</evidence>
<name>A0A154PE98_DUFNO</name>
<keyword evidence="4" id="KW-1185">Reference proteome</keyword>
<protein>
    <submittedName>
        <fullName evidence="3">Uncharacterized protein</fullName>
    </submittedName>
</protein>
<proteinExistence type="predicted"/>
<dbReference type="AlphaFoldDB" id="A0A154PE98"/>
<keyword evidence="2" id="KW-0812">Transmembrane</keyword>
<organism evidence="3 4">
    <name type="scientific">Dufourea novaeangliae</name>
    <name type="common">Sweat bee</name>
    <dbReference type="NCBI Taxonomy" id="178035"/>
    <lineage>
        <taxon>Eukaryota</taxon>
        <taxon>Metazoa</taxon>
        <taxon>Ecdysozoa</taxon>
        <taxon>Arthropoda</taxon>
        <taxon>Hexapoda</taxon>
        <taxon>Insecta</taxon>
        <taxon>Pterygota</taxon>
        <taxon>Neoptera</taxon>
        <taxon>Endopterygota</taxon>
        <taxon>Hymenoptera</taxon>
        <taxon>Apocrita</taxon>
        <taxon>Aculeata</taxon>
        <taxon>Apoidea</taxon>
        <taxon>Anthophila</taxon>
        <taxon>Halictidae</taxon>
        <taxon>Rophitinae</taxon>
        <taxon>Dufourea</taxon>
    </lineage>
</organism>
<evidence type="ECO:0000313" key="4">
    <source>
        <dbReference type="Proteomes" id="UP000076502"/>
    </source>
</evidence>
<reference evidence="3 4" key="1">
    <citation type="submission" date="2015-07" db="EMBL/GenBank/DDBJ databases">
        <title>The genome of Dufourea novaeangliae.</title>
        <authorList>
            <person name="Pan H."/>
            <person name="Kapheim K."/>
        </authorList>
    </citation>
    <scope>NUCLEOTIDE SEQUENCE [LARGE SCALE GENOMIC DNA]</scope>
    <source>
        <strain evidence="3">0120121106</strain>
        <tissue evidence="3">Whole body</tissue>
    </source>
</reference>
<feature type="compositionally biased region" description="Acidic residues" evidence="1">
    <location>
        <begin position="76"/>
        <end position="87"/>
    </location>
</feature>
<accession>A0A154PE98</accession>
<keyword evidence="2" id="KW-1133">Transmembrane helix</keyword>
<gene>
    <name evidence="3" type="ORF">WN55_01144</name>
</gene>
<feature type="region of interest" description="Disordered" evidence="1">
    <location>
        <begin position="71"/>
        <end position="112"/>
    </location>
</feature>
<dbReference type="Proteomes" id="UP000076502">
    <property type="component" value="Unassembled WGS sequence"/>
</dbReference>
<sequence>MVCGKNPDLMGYNRDLECGSGELHAGNQLINGNFPVGFNSSAREGTEDRLRAVYAKKQGVADIRRKALKSRGVKQEDEDTVEEENEGEYGNWKEGGGGGRRRTEDVPEDEEREERINNLRALLCIEGGILLLLLLLLLLWRKQ</sequence>
<keyword evidence="2" id="KW-0472">Membrane</keyword>
<evidence type="ECO:0000256" key="1">
    <source>
        <dbReference type="SAM" id="MobiDB-lite"/>
    </source>
</evidence>